<proteinExistence type="predicted"/>
<comment type="caution">
    <text evidence="1">The sequence shown here is derived from an EMBL/GenBank/DDBJ whole genome shotgun (WGS) entry which is preliminary data.</text>
</comment>
<sequence>MDSIYSDEMNEKEKILLKKIDWRIVPLMFLLYLLSFLDRVNIGNAKLAHLERDLGLVGNDYNWSLGIFFIGYVLFEIPSNLILFKVRPSIWIPSTMVAWGITMSLMAFVNSYSTLMITRFFLGVFEAGLVPGMVYYITLWYKRYEQSFRIGTILSGASIAGAFSGLLAYAIVNFANENSKLKGWQLVFLIDGLVTVIVAFVAYFCVEDYPEEAEWLSNEERELAISRLRKDIDDIDDIKIRSHSFEKVYVLECLKDWCNVGVAMMLSSGNAGGIIAAQIYRSKDYPHYVPGHIISSGFLLASICLCVIQYGALVRLNEMKRKKRNQIKSSGDEKI</sequence>
<name>A0ACA9K3T5_9GLOM</name>
<evidence type="ECO:0000313" key="2">
    <source>
        <dbReference type="Proteomes" id="UP000789860"/>
    </source>
</evidence>
<organism evidence="1 2">
    <name type="scientific">Scutellospora calospora</name>
    <dbReference type="NCBI Taxonomy" id="85575"/>
    <lineage>
        <taxon>Eukaryota</taxon>
        <taxon>Fungi</taxon>
        <taxon>Fungi incertae sedis</taxon>
        <taxon>Mucoromycota</taxon>
        <taxon>Glomeromycotina</taxon>
        <taxon>Glomeromycetes</taxon>
        <taxon>Diversisporales</taxon>
        <taxon>Gigasporaceae</taxon>
        <taxon>Scutellospora</taxon>
    </lineage>
</organism>
<dbReference type="EMBL" id="CAJVPM010000707">
    <property type="protein sequence ID" value="CAG8449988.1"/>
    <property type="molecule type" value="Genomic_DNA"/>
</dbReference>
<accession>A0ACA9K3T5</accession>
<keyword evidence="2" id="KW-1185">Reference proteome</keyword>
<evidence type="ECO:0000313" key="1">
    <source>
        <dbReference type="EMBL" id="CAG8449988.1"/>
    </source>
</evidence>
<dbReference type="Proteomes" id="UP000789860">
    <property type="component" value="Unassembled WGS sequence"/>
</dbReference>
<reference evidence="1" key="1">
    <citation type="submission" date="2021-06" db="EMBL/GenBank/DDBJ databases">
        <authorList>
            <person name="Kallberg Y."/>
            <person name="Tangrot J."/>
            <person name="Rosling A."/>
        </authorList>
    </citation>
    <scope>NUCLEOTIDE SEQUENCE</scope>
    <source>
        <strain evidence="1">AU212A</strain>
    </source>
</reference>
<feature type="non-terminal residue" evidence="1">
    <location>
        <position position="335"/>
    </location>
</feature>
<gene>
    <name evidence="1" type="ORF">SCALOS_LOCUS1139</name>
</gene>
<protein>
    <submittedName>
        <fullName evidence="1">9702_t:CDS:1</fullName>
    </submittedName>
</protein>